<organism evidence="5 6">
    <name type="scientific">Streptomyces cirratus</name>
    <dbReference type="NCBI Taxonomy" id="68187"/>
    <lineage>
        <taxon>Bacteria</taxon>
        <taxon>Bacillati</taxon>
        <taxon>Actinomycetota</taxon>
        <taxon>Actinomycetes</taxon>
        <taxon>Kitasatosporales</taxon>
        <taxon>Streptomycetaceae</taxon>
        <taxon>Streptomyces</taxon>
    </lineage>
</organism>
<evidence type="ECO:0000256" key="4">
    <source>
        <dbReference type="SAM" id="Coils"/>
    </source>
</evidence>
<gene>
    <name evidence="5" type="ORF">GCM10010347_64420</name>
</gene>
<protein>
    <recommendedName>
        <fullName evidence="3">Nuclease SbcCD subunit C</fullName>
    </recommendedName>
</protein>
<name>A0ABQ3F582_9ACTN</name>
<comment type="caution">
    <text evidence="5">The sequence shown here is derived from an EMBL/GenBank/DDBJ whole genome shotgun (WGS) entry which is preliminary data.</text>
</comment>
<dbReference type="PANTHER" id="PTHR32114:SF2">
    <property type="entry name" value="ABC TRANSPORTER ABCH.3"/>
    <property type="match status" value="1"/>
</dbReference>
<evidence type="ECO:0000313" key="5">
    <source>
        <dbReference type="EMBL" id="GHB84584.1"/>
    </source>
</evidence>
<dbReference type="Gene3D" id="3.40.50.300">
    <property type="entry name" value="P-loop containing nucleotide triphosphate hydrolases"/>
    <property type="match status" value="1"/>
</dbReference>
<proteinExistence type="inferred from homology"/>
<feature type="coiled-coil region" evidence="4">
    <location>
        <begin position="406"/>
        <end position="461"/>
    </location>
</feature>
<accession>A0ABQ3F582</accession>
<comment type="similarity">
    <text evidence="1">Belongs to the SMC family. SbcC subfamily.</text>
</comment>
<dbReference type="Proteomes" id="UP000642673">
    <property type="component" value="Unassembled WGS sequence"/>
</dbReference>
<keyword evidence="6" id="KW-1185">Reference proteome</keyword>
<keyword evidence="4" id="KW-0175">Coiled coil</keyword>
<dbReference type="InterPro" id="IPR027417">
    <property type="entry name" value="P-loop_NTPase"/>
</dbReference>
<evidence type="ECO:0000256" key="1">
    <source>
        <dbReference type="ARBA" id="ARBA00006930"/>
    </source>
</evidence>
<sequence length="679" mass="75116">MSIRIVSVEVASRTDRGLLRYKTDLSPGLNVIAAPNSFGKSTLLQGVIYALGLEGMFSSSRKPPFGPALLTLADYPDGGRSPVRESWVSLIIANEHGTHMRCKRFVRGDGIDTALIMTWKANDRASLGRANRIDMFVRHGGSAFRELGFHRELADFLGWDLPQVPGFNTTEVTLYLEVLFPLFYVEQKSGWSGVAPRMPTYFGIRDVLRRSVEYVLGLSTLERLTALAAVKTEEDDLKRRWQSASDRLGDAAKALNCRVFLNQDTPVTPARRQHCVIEVMEESSWVPLQQQVGVWQQHLNDLEQVGVEPAGEHTQQAHAELSAAESSVREVGSRIRMLDEQLNLSRTDSDSLVARSVSLDSERSRLADLRKLRTLGSTLGIATVSSDVCPTCGQALDGRETATGVAADLDQTIAEVEAERDAVRAAAQSADRRRATLEQNRASLQAALRGAMRQVRALRDELVGPSAAPSRAQVQQQILLSSSIERAQRLIDLAEEANEYFDELSVRWQDVRDRLNALRDGVLSRTDQQIISVMKSSFQSQVRDYGLRSVPPTDLSIDESTLVPINDGVELTFDLSMGISASDMIRTKWAYYLALYEAANSSPPNKHAGLLMLDEPRQQETDRGSLAMFVKRLERAAATGCQVIYATSEDRRDLEEVLQNIRAVMLPAADSHLLAPVVG</sequence>
<dbReference type="SUPFAM" id="SSF52540">
    <property type="entry name" value="P-loop containing nucleoside triphosphate hydrolases"/>
    <property type="match status" value="1"/>
</dbReference>
<dbReference type="EMBL" id="BMVP01000026">
    <property type="protein sequence ID" value="GHB84584.1"/>
    <property type="molecule type" value="Genomic_DNA"/>
</dbReference>
<evidence type="ECO:0000313" key="6">
    <source>
        <dbReference type="Proteomes" id="UP000642673"/>
    </source>
</evidence>
<evidence type="ECO:0000256" key="2">
    <source>
        <dbReference type="ARBA" id="ARBA00011322"/>
    </source>
</evidence>
<comment type="subunit">
    <text evidence="2">Heterodimer of SbcC and SbcD.</text>
</comment>
<dbReference type="RefSeq" id="WP_190187769.1">
    <property type="nucleotide sequence ID" value="NZ_BMVP01000026.1"/>
</dbReference>
<evidence type="ECO:0000256" key="3">
    <source>
        <dbReference type="ARBA" id="ARBA00013368"/>
    </source>
</evidence>
<reference evidence="6" key="1">
    <citation type="journal article" date="2019" name="Int. J. Syst. Evol. Microbiol.">
        <title>The Global Catalogue of Microorganisms (GCM) 10K type strain sequencing project: providing services to taxonomists for standard genome sequencing and annotation.</title>
        <authorList>
            <consortium name="The Broad Institute Genomics Platform"/>
            <consortium name="The Broad Institute Genome Sequencing Center for Infectious Disease"/>
            <person name="Wu L."/>
            <person name="Ma J."/>
        </authorList>
    </citation>
    <scope>NUCLEOTIDE SEQUENCE [LARGE SCALE GENOMIC DNA]</scope>
    <source>
        <strain evidence="6">JCM 4738</strain>
    </source>
</reference>
<dbReference type="PANTHER" id="PTHR32114">
    <property type="entry name" value="ABC TRANSPORTER ABCH.3"/>
    <property type="match status" value="1"/>
</dbReference>